<dbReference type="Proteomes" id="UP000822688">
    <property type="component" value="Chromosome 1"/>
</dbReference>
<name>A0A8T0JAX1_CERPU</name>
<dbReference type="EMBL" id="CM026421">
    <property type="protein sequence ID" value="KAG0592897.1"/>
    <property type="molecule type" value="Genomic_DNA"/>
</dbReference>
<gene>
    <name evidence="2" type="ORF">KC19_1G288700</name>
</gene>
<dbReference type="AlphaFoldDB" id="A0A8T0JAX1"/>
<keyword evidence="3" id="KW-1185">Reference proteome</keyword>
<organism evidence="2 3">
    <name type="scientific">Ceratodon purpureus</name>
    <name type="common">Fire moss</name>
    <name type="synonym">Dicranum purpureum</name>
    <dbReference type="NCBI Taxonomy" id="3225"/>
    <lineage>
        <taxon>Eukaryota</taxon>
        <taxon>Viridiplantae</taxon>
        <taxon>Streptophyta</taxon>
        <taxon>Embryophyta</taxon>
        <taxon>Bryophyta</taxon>
        <taxon>Bryophytina</taxon>
        <taxon>Bryopsida</taxon>
        <taxon>Dicranidae</taxon>
        <taxon>Pseudoditrichales</taxon>
        <taxon>Ditrichaceae</taxon>
        <taxon>Ceratodon</taxon>
    </lineage>
</organism>
<evidence type="ECO:0000256" key="1">
    <source>
        <dbReference type="SAM" id="MobiDB-lite"/>
    </source>
</evidence>
<accession>A0A8T0JAX1</accession>
<sequence length="110" mass="12303">MDVVDNMESVGGAQSCVPDSSSSKRGRLSYVQGSVLWFLVFSAQMNWVASKRNMEIIDDPTTRVWNKTLLKDIGHCMEFHEANASSYFFTGLKTALNTVAKERIPPLMVL</sequence>
<protein>
    <submittedName>
        <fullName evidence="2">Uncharacterized protein</fullName>
    </submittedName>
</protein>
<proteinExistence type="predicted"/>
<comment type="caution">
    <text evidence="2">The sequence shown here is derived from an EMBL/GenBank/DDBJ whole genome shotgun (WGS) entry which is preliminary data.</text>
</comment>
<evidence type="ECO:0000313" key="3">
    <source>
        <dbReference type="Proteomes" id="UP000822688"/>
    </source>
</evidence>
<evidence type="ECO:0000313" key="2">
    <source>
        <dbReference type="EMBL" id="KAG0592897.1"/>
    </source>
</evidence>
<feature type="region of interest" description="Disordered" evidence="1">
    <location>
        <begin position="1"/>
        <end position="25"/>
    </location>
</feature>
<reference evidence="2" key="1">
    <citation type="submission" date="2020-06" db="EMBL/GenBank/DDBJ databases">
        <title>WGS assembly of Ceratodon purpureus strain R40.</title>
        <authorList>
            <person name="Carey S.B."/>
            <person name="Jenkins J."/>
            <person name="Shu S."/>
            <person name="Lovell J.T."/>
            <person name="Sreedasyam A."/>
            <person name="Maumus F."/>
            <person name="Tiley G.P."/>
            <person name="Fernandez-Pozo N."/>
            <person name="Barry K."/>
            <person name="Chen C."/>
            <person name="Wang M."/>
            <person name="Lipzen A."/>
            <person name="Daum C."/>
            <person name="Saski C.A."/>
            <person name="Payton A.C."/>
            <person name="Mcbreen J.C."/>
            <person name="Conrad R.E."/>
            <person name="Kollar L.M."/>
            <person name="Olsson S."/>
            <person name="Huttunen S."/>
            <person name="Landis J.B."/>
            <person name="Wickett N.J."/>
            <person name="Johnson M.G."/>
            <person name="Rensing S.A."/>
            <person name="Grimwood J."/>
            <person name="Schmutz J."/>
            <person name="Mcdaniel S.F."/>
        </authorList>
    </citation>
    <scope>NUCLEOTIDE SEQUENCE</scope>
    <source>
        <strain evidence="2">R40</strain>
    </source>
</reference>